<keyword evidence="2" id="KW-0812">Transmembrane</keyword>
<keyword evidence="2" id="KW-0472">Membrane</keyword>
<dbReference type="Proteomes" id="UP000746584">
    <property type="component" value="Unassembled WGS sequence"/>
</dbReference>
<organism evidence="3 5">
    <name type="scientific">Curtobacterium luteum</name>
    <dbReference type="NCBI Taxonomy" id="33881"/>
    <lineage>
        <taxon>Bacteria</taxon>
        <taxon>Bacillati</taxon>
        <taxon>Actinomycetota</taxon>
        <taxon>Actinomycetes</taxon>
        <taxon>Micrococcales</taxon>
        <taxon>Microbacteriaceae</taxon>
        <taxon>Curtobacterium</taxon>
    </lineage>
</organism>
<keyword evidence="2" id="KW-1133">Transmembrane helix</keyword>
<feature type="region of interest" description="Disordered" evidence="1">
    <location>
        <begin position="41"/>
        <end position="73"/>
    </location>
</feature>
<keyword evidence="6" id="KW-1185">Reference proteome</keyword>
<proteinExistence type="predicted"/>
<feature type="compositionally biased region" description="Acidic residues" evidence="1">
    <location>
        <begin position="63"/>
        <end position="73"/>
    </location>
</feature>
<comment type="caution">
    <text evidence="3">The sequence shown here is derived from an EMBL/GenBank/DDBJ whole genome shotgun (WGS) entry which is preliminary data.</text>
</comment>
<evidence type="ECO:0000313" key="6">
    <source>
        <dbReference type="Proteomes" id="UP000746584"/>
    </source>
</evidence>
<dbReference type="Proteomes" id="UP000648535">
    <property type="component" value="Unassembled WGS sequence"/>
</dbReference>
<evidence type="ECO:0000313" key="3">
    <source>
        <dbReference type="EMBL" id="GGL07918.1"/>
    </source>
</evidence>
<accession>A0A8H9L1G5</accession>
<gene>
    <name evidence="3" type="ORF">GCM10009769_27640</name>
    <name evidence="4" type="ORF">JOE58_002597</name>
</gene>
<feature type="compositionally biased region" description="Basic and acidic residues" evidence="1">
    <location>
        <begin position="46"/>
        <end position="60"/>
    </location>
</feature>
<reference evidence="4 6" key="3">
    <citation type="submission" date="2021-01" db="EMBL/GenBank/DDBJ databases">
        <title>Sequencing the genomes of 1000 actinobacteria strains.</title>
        <authorList>
            <person name="Klenk H.-P."/>
        </authorList>
    </citation>
    <scope>NUCLEOTIDE SEQUENCE [LARGE SCALE GENOMIC DNA]</scope>
    <source>
        <strain evidence="4 6">DSM 20542</strain>
    </source>
</reference>
<evidence type="ECO:0000313" key="5">
    <source>
        <dbReference type="Proteomes" id="UP000648535"/>
    </source>
</evidence>
<dbReference type="AlphaFoldDB" id="A0A8H9L1G5"/>
<evidence type="ECO:0000256" key="1">
    <source>
        <dbReference type="SAM" id="MobiDB-lite"/>
    </source>
</evidence>
<evidence type="ECO:0000256" key="2">
    <source>
        <dbReference type="SAM" id="Phobius"/>
    </source>
</evidence>
<name>A0A8H9L1G5_9MICO</name>
<evidence type="ECO:0000313" key="4">
    <source>
        <dbReference type="EMBL" id="MBM7803346.1"/>
    </source>
</evidence>
<dbReference type="EMBL" id="BMOI01000013">
    <property type="protein sequence ID" value="GGL07918.1"/>
    <property type="molecule type" value="Genomic_DNA"/>
</dbReference>
<protein>
    <submittedName>
        <fullName evidence="3">Uncharacterized protein</fullName>
    </submittedName>
</protein>
<reference evidence="3" key="1">
    <citation type="journal article" date="2014" name="Int. J. Syst. Evol. Microbiol.">
        <title>Complete genome sequence of Corynebacterium casei LMG S-19264T (=DSM 44701T), isolated from a smear-ripened cheese.</title>
        <authorList>
            <consortium name="US DOE Joint Genome Institute (JGI-PGF)"/>
            <person name="Walter F."/>
            <person name="Albersmeier A."/>
            <person name="Kalinowski J."/>
            <person name="Ruckert C."/>
        </authorList>
    </citation>
    <scope>NUCLEOTIDE SEQUENCE</scope>
    <source>
        <strain evidence="3">JCM 1480</strain>
    </source>
</reference>
<sequence>MGNPAWGNGFHKGVGKGRIEGVLIGVAISVASAGITAGGRWLAKRRGSEPQDPATDHRPSTDPADDSTDGDVR</sequence>
<dbReference type="EMBL" id="JAFBCG010000001">
    <property type="protein sequence ID" value="MBM7803346.1"/>
    <property type="molecule type" value="Genomic_DNA"/>
</dbReference>
<feature type="transmembrane region" description="Helical" evidence="2">
    <location>
        <begin position="22"/>
        <end position="43"/>
    </location>
</feature>
<reference evidence="3" key="2">
    <citation type="submission" date="2020-09" db="EMBL/GenBank/DDBJ databases">
        <authorList>
            <person name="Sun Q."/>
            <person name="Ohkuma M."/>
        </authorList>
    </citation>
    <scope>NUCLEOTIDE SEQUENCE</scope>
    <source>
        <strain evidence="3">JCM 1480</strain>
    </source>
</reference>